<feature type="signal peptide" evidence="1">
    <location>
        <begin position="1"/>
        <end position="21"/>
    </location>
</feature>
<evidence type="ECO:0000256" key="1">
    <source>
        <dbReference type="SAM" id="SignalP"/>
    </source>
</evidence>
<comment type="caution">
    <text evidence="2">The sequence shown here is derived from an EMBL/GenBank/DDBJ whole genome shotgun (WGS) entry which is preliminary data.</text>
</comment>
<dbReference type="EMBL" id="JAXCGZ010022660">
    <property type="protein sequence ID" value="KAK7028091.1"/>
    <property type="molecule type" value="Genomic_DNA"/>
</dbReference>
<keyword evidence="3" id="KW-1185">Reference proteome</keyword>
<organism evidence="2 3">
    <name type="scientific">Halocaridina rubra</name>
    <name type="common">Hawaiian red shrimp</name>
    <dbReference type="NCBI Taxonomy" id="373956"/>
    <lineage>
        <taxon>Eukaryota</taxon>
        <taxon>Metazoa</taxon>
        <taxon>Ecdysozoa</taxon>
        <taxon>Arthropoda</taxon>
        <taxon>Crustacea</taxon>
        <taxon>Multicrustacea</taxon>
        <taxon>Malacostraca</taxon>
        <taxon>Eumalacostraca</taxon>
        <taxon>Eucarida</taxon>
        <taxon>Decapoda</taxon>
        <taxon>Pleocyemata</taxon>
        <taxon>Caridea</taxon>
        <taxon>Atyoidea</taxon>
        <taxon>Atyidae</taxon>
        <taxon>Halocaridina</taxon>
    </lineage>
</organism>
<protein>
    <submittedName>
        <fullName evidence="2">Uncharacterized protein</fullName>
    </submittedName>
</protein>
<dbReference type="Proteomes" id="UP001381693">
    <property type="component" value="Unassembled WGS sequence"/>
</dbReference>
<accession>A0AAN8WKE7</accession>
<reference evidence="2 3" key="1">
    <citation type="submission" date="2023-11" db="EMBL/GenBank/DDBJ databases">
        <title>Halocaridina rubra genome assembly.</title>
        <authorList>
            <person name="Smith C."/>
        </authorList>
    </citation>
    <scope>NUCLEOTIDE SEQUENCE [LARGE SCALE GENOMIC DNA]</scope>
    <source>
        <strain evidence="2">EP-1</strain>
        <tissue evidence="2">Whole</tissue>
    </source>
</reference>
<evidence type="ECO:0000313" key="2">
    <source>
        <dbReference type="EMBL" id="KAK7028091.1"/>
    </source>
</evidence>
<proteinExistence type="predicted"/>
<gene>
    <name evidence="2" type="ORF">SK128_018216</name>
</gene>
<sequence length="351" mass="39165">MSAMALALVTAVMIIALGTFSETSREPRYIYINPEADMSVGALGVFPFYLALPTIVDIPKHLPGGQIVEEEEIPEGEGDIEIEDGDVVEVIELEEGEEIPEGLEVVGIEEVEIEEGEELPEGVEIVEVAEEEVPEGVEIVEVAEGEEVPEGEIIEVVEEVVEGDSAPAGEEVVEVVEEKASNAKRRFLRSATSRKAPEGKDAVEEKEAPKAKRRILRRITRKVKEYPDVLYWEPAYEPQLDRLTTYFNYLKLVKLPCQERLLCELSSEAENFPLFSEIFLKELRLSNGPVKTTKDSLIWRYMSAANKGSTGLTEECATDYPKCKRGANRILNIPVLKLWQYIASVVNLQLV</sequence>
<name>A0AAN8WKE7_HALRR</name>
<feature type="chain" id="PRO_5042992290" evidence="1">
    <location>
        <begin position="22"/>
        <end position="351"/>
    </location>
</feature>
<evidence type="ECO:0000313" key="3">
    <source>
        <dbReference type="Proteomes" id="UP001381693"/>
    </source>
</evidence>
<keyword evidence="1" id="KW-0732">Signal</keyword>
<dbReference type="AlphaFoldDB" id="A0AAN8WKE7"/>